<accession>A0A4D6XB21</accession>
<dbReference type="Proteomes" id="UP000298551">
    <property type="component" value="Chromosome"/>
</dbReference>
<sequence length="309" mass="34554">MNRRMLFYHQNAVKLEVEGSRSWVLFRAITQPLAELQNTAETRLYIADGQGSVQQYPGGGPHGYTAYGYDIRQRSLTKLGFNGERREPSTEYYLLGQGYRAYNPALMRFQAPDSLSPFGEAGINSYAYCLGDPINNADPSGHISAIQLQAARNAFTPPSRNASRPSVASPRSRLAKKEQPLVKRSLAAVVHAYESPQETLQLTRRTNRQPYVPGQPILKSSAEPAAKPSAEHFGKSVYLQRKQFYHQHAQLVEAVRTQQQNFYRAAAHLDHKGMDFSKGIKAIREAELVNLAQRYAAGLAALNNYLKNN</sequence>
<protein>
    <submittedName>
        <fullName evidence="2">RHS repeat-associated core domain-containing protein</fullName>
    </submittedName>
</protein>
<dbReference type="AlphaFoldDB" id="A0A4D6XB21"/>
<feature type="compositionally biased region" description="Low complexity" evidence="1">
    <location>
        <begin position="157"/>
        <end position="172"/>
    </location>
</feature>
<organism evidence="2 3">
    <name type="scientific">Pseudomonas putida</name>
    <name type="common">Arthrobacter siderocapsulatus</name>
    <dbReference type="NCBI Taxonomy" id="303"/>
    <lineage>
        <taxon>Bacteria</taxon>
        <taxon>Pseudomonadati</taxon>
        <taxon>Pseudomonadota</taxon>
        <taxon>Gammaproteobacteria</taxon>
        <taxon>Pseudomonadales</taxon>
        <taxon>Pseudomonadaceae</taxon>
        <taxon>Pseudomonas</taxon>
    </lineage>
</organism>
<dbReference type="OrthoDB" id="7033486at2"/>
<reference evidence="3" key="1">
    <citation type="submission" date="2019-04" db="EMBL/GenBank/DDBJ databases">
        <title>Genome sequence of Pseudomonas putida 1290, an auxin catabolizing strain.</title>
        <authorList>
            <person name="Laird T.S."/>
            <person name="Leveau J.H.J."/>
        </authorList>
    </citation>
    <scope>NUCLEOTIDE SEQUENCE [LARGE SCALE GENOMIC DNA]</scope>
    <source>
        <strain evidence="3">1290</strain>
    </source>
</reference>
<dbReference type="SUPFAM" id="SSF56399">
    <property type="entry name" value="ADP-ribosylation"/>
    <property type="match status" value="1"/>
</dbReference>
<dbReference type="InterPro" id="IPR022385">
    <property type="entry name" value="Rhs_assc_core"/>
</dbReference>
<evidence type="ECO:0000313" key="3">
    <source>
        <dbReference type="Proteomes" id="UP000298551"/>
    </source>
</evidence>
<proteinExistence type="predicted"/>
<evidence type="ECO:0000256" key="1">
    <source>
        <dbReference type="SAM" id="MobiDB-lite"/>
    </source>
</evidence>
<evidence type="ECO:0000313" key="2">
    <source>
        <dbReference type="EMBL" id="QCI11380.1"/>
    </source>
</evidence>
<dbReference type="Gene3D" id="2.180.10.10">
    <property type="entry name" value="RHS repeat-associated core"/>
    <property type="match status" value="1"/>
</dbReference>
<dbReference type="EMBL" id="CP039371">
    <property type="protein sequence ID" value="QCI11380.1"/>
    <property type="molecule type" value="Genomic_DNA"/>
</dbReference>
<feature type="region of interest" description="Disordered" evidence="1">
    <location>
        <begin position="155"/>
        <end position="179"/>
    </location>
</feature>
<dbReference type="RefSeq" id="WP_136913557.1">
    <property type="nucleotide sequence ID" value="NZ_CP039371.1"/>
</dbReference>
<dbReference type="NCBIfam" id="TIGR03696">
    <property type="entry name" value="Rhs_assc_core"/>
    <property type="match status" value="1"/>
</dbReference>
<gene>
    <name evidence="2" type="ORF">E6B08_08200</name>
</gene>
<name>A0A4D6XB21_PSEPU</name>